<proteinExistence type="predicted"/>
<dbReference type="Proteomes" id="UP000059680">
    <property type="component" value="Chromosome 6"/>
</dbReference>
<feature type="compositionally biased region" description="Basic and acidic residues" evidence="1">
    <location>
        <begin position="47"/>
        <end position="60"/>
    </location>
</feature>
<accession>A0A0P0WZJ9</accession>
<dbReference type="AlphaFoldDB" id="A0A0P0WZJ9"/>
<dbReference type="PaxDb" id="39947-A0A0P0WZJ9"/>
<dbReference type="STRING" id="39947.A0A0P0WZJ9"/>
<name>A0A0P0WZJ9_ORYSJ</name>
<keyword evidence="3" id="KW-1185">Reference proteome</keyword>
<feature type="region of interest" description="Disordered" evidence="1">
    <location>
        <begin position="39"/>
        <end position="244"/>
    </location>
</feature>
<organism evidence="2 3">
    <name type="scientific">Oryza sativa subsp. japonica</name>
    <name type="common">Rice</name>
    <dbReference type="NCBI Taxonomy" id="39947"/>
    <lineage>
        <taxon>Eukaryota</taxon>
        <taxon>Viridiplantae</taxon>
        <taxon>Streptophyta</taxon>
        <taxon>Embryophyta</taxon>
        <taxon>Tracheophyta</taxon>
        <taxon>Spermatophyta</taxon>
        <taxon>Magnoliopsida</taxon>
        <taxon>Liliopsida</taxon>
        <taxon>Poales</taxon>
        <taxon>Poaceae</taxon>
        <taxon>BOP clade</taxon>
        <taxon>Oryzoideae</taxon>
        <taxon>Oryzeae</taxon>
        <taxon>Oryzinae</taxon>
        <taxon>Oryza</taxon>
        <taxon>Oryza sativa</taxon>
    </lineage>
</organism>
<feature type="non-terminal residue" evidence="2">
    <location>
        <position position="1"/>
    </location>
</feature>
<feature type="compositionally biased region" description="Basic and acidic residues" evidence="1">
    <location>
        <begin position="111"/>
        <end position="127"/>
    </location>
</feature>
<feature type="compositionally biased region" description="Basic and acidic residues" evidence="1">
    <location>
        <begin position="186"/>
        <end position="196"/>
    </location>
</feature>
<sequence>AAHLVACLDEDDGGGVVRERAGDDERVEDLVAVAAQVEHAGAPPLRDAGEVERGAGEVGRRHGALVRQRHVPAGLVPVDGDGVGGGDDAGEAHGDEQQRAVGAVPRRAQPGRHERVHGGHPGGGDRRQVHHLPPRLALEDVVDGREEGDDDHDGDAGVVEADEEQVEAVRVARQEVARRAAQQAEHGAREEHEERPPRRRRRRRRHRPRRRHGAGARRRARLHERRRALANAWTHTPNSIKPLT</sequence>
<feature type="compositionally biased region" description="Basic residues" evidence="1">
    <location>
        <begin position="197"/>
        <end position="228"/>
    </location>
</feature>
<dbReference type="Gramene" id="Os06t0643750-00">
    <property type="protein sequence ID" value="Os06t0643750-00"/>
    <property type="gene ID" value="Os06g0643750"/>
</dbReference>
<evidence type="ECO:0000256" key="1">
    <source>
        <dbReference type="SAM" id="MobiDB-lite"/>
    </source>
</evidence>
<dbReference type="EMBL" id="AP014962">
    <property type="protein sequence ID" value="BAS98834.1"/>
    <property type="molecule type" value="Genomic_DNA"/>
</dbReference>
<feature type="compositionally biased region" description="Low complexity" evidence="1">
    <location>
        <begin position="71"/>
        <end position="80"/>
    </location>
</feature>
<reference evidence="2 3" key="2">
    <citation type="journal article" date="2013" name="Plant Cell Physiol.">
        <title>Rice Annotation Project Database (RAP-DB): an integrative and interactive database for rice genomics.</title>
        <authorList>
            <person name="Sakai H."/>
            <person name="Lee S.S."/>
            <person name="Tanaka T."/>
            <person name="Numa H."/>
            <person name="Kim J."/>
            <person name="Kawahara Y."/>
            <person name="Wakimoto H."/>
            <person name="Yang C.C."/>
            <person name="Iwamoto M."/>
            <person name="Abe T."/>
            <person name="Yamada Y."/>
            <person name="Muto A."/>
            <person name="Inokuchi H."/>
            <person name="Ikemura T."/>
            <person name="Matsumoto T."/>
            <person name="Sasaki T."/>
            <person name="Itoh T."/>
        </authorList>
    </citation>
    <scope>NUCLEOTIDE SEQUENCE [LARGE SCALE GENOMIC DNA]</scope>
    <source>
        <strain evidence="3">cv. Nipponbare</strain>
    </source>
</reference>
<dbReference type="eggNOG" id="ENOG502R7W2">
    <property type="taxonomic scope" value="Eukaryota"/>
</dbReference>
<reference evidence="3" key="1">
    <citation type="journal article" date="2005" name="Nature">
        <title>The map-based sequence of the rice genome.</title>
        <authorList>
            <consortium name="International rice genome sequencing project (IRGSP)"/>
            <person name="Matsumoto T."/>
            <person name="Wu J."/>
            <person name="Kanamori H."/>
            <person name="Katayose Y."/>
            <person name="Fujisawa M."/>
            <person name="Namiki N."/>
            <person name="Mizuno H."/>
            <person name="Yamamoto K."/>
            <person name="Antonio B.A."/>
            <person name="Baba T."/>
            <person name="Sakata K."/>
            <person name="Nagamura Y."/>
            <person name="Aoki H."/>
            <person name="Arikawa K."/>
            <person name="Arita K."/>
            <person name="Bito T."/>
            <person name="Chiden Y."/>
            <person name="Fujitsuka N."/>
            <person name="Fukunaka R."/>
            <person name="Hamada M."/>
            <person name="Harada C."/>
            <person name="Hayashi A."/>
            <person name="Hijishita S."/>
            <person name="Honda M."/>
            <person name="Hosokawa S."/>
            <person name="Ichikawa Y."/>
            <person name="Idonuma A."/>
            <person name="Iijima M."/>
            <person name="Ikeda M."/>
            <person name="Ikeno M."/>
            <person name="Ito K."/>
            <person name="Ito S."/>
            <person name="Ito T."/>
            <person name="Ito Y."/>
            <person name="Ito Y."/>
            <person name="Iwabuchi A."/>
            <person name="Kamiya K."/>
            <person name="Karasawa W."/>
            <person name="Kurita K."/>
            <person name="Katagiri S."/>
            <person name="Kikuta A."/>
            <person name="Kobayashi H."/>
            <person name="Kobayashi N."/>
            <person name="Machita K."/>
            <person name="Maehara T."/>
            <person name="Masukawa M."/>
            <person name="Mizubayashi T."/>
            <person name="Mukai Y."/>
            <person name="Nagasaki H."/>
            <person name="Nagata Y."/>
            <person name="Naito S."/>
            <person name="Nakashima M."/>
            <person name="Nakama Y."/>
            <person name="Nakamichi Y."/>
            <person name="Nakamura M."/>
            <person name="Meguro A."/>
            <person name="Negishi M."/>
            <person name="Ohta I."/>
            <person name="Ohta T."/>
            <person name="Okamoto M."/>
            <person name="Ono N."/>
            <person name="Saji S."/>
            <person name="Sakaguchi M."/>
            <person name="Sakai K."/>
            <person name="Shibata M."/>
            <person name="Shimokawa T."/>
            <person name="Song J."/>
            <person name="Takazaki Y."/>
            <person name="Terasawa K."/>
            <person name="Tsugane M."/>
            <person name="Tsuji K."/>
            <person name="Ueda S."/>
            <person name="Waki K."/>
            <person name="Yamagata H."/>
            <person name="Yamamoto M."/>
            <person name="Yamamoto S."/>
            <person name="Yamane H."/>
            <person name="Yoshiki S."/>
            <person name="Yoshihara R."/>
            <person name="Yukawa K."/>
            <person name="Zhong H."/>
            <person name="Yano M."/>
            <person name="Yuan Q."/>
            <person name="Ouyang S."/>
            <person name="Liu J."/>
            <person name="Jones K.M."/>
            <person name="Gansberger K."/>
            <person name="Moffat K."/>
            <person name="Hill J."/>
            <person name="Bera J."/>
            <person name="Fadrosh D."/>
            <person name="Jin S."/>
            <person name="Johri S."/>
            <person name="Kim M."/>
            <person name="Overton L."/>
            <person name="Reardon M."/>
            <person name="Tsitrin T."/>
            <person name="Vuong H."/>
            <person name="Weaver B."/>
            <person name="Ciecko A."/>
            <person name="Tallon L."/>
            <person name="Jackson J."/>
            <person name="Pai G."/>
            <person name="Aken S.V."/>
            <person name="Utterback T."/>
            <person name="Reidmuller S."/>
            <person name="Feldblyum T."/>
            <person name="Hsiao J."/>
            <person name="Zismann V."/>
            <person name="Iobst S."/>
            <person name="de Vazeille A.R."/>
            <person name="Buell C.R."/>
            <person name="Ying K."/>
            <person name="Li Y."/>
            <person name="Lu T."/>
            <person name="Huang Y."/>
            <person name="Zhao Q."/>
            <person name="Feng Q."/>
            <person name="Zhang L."/>
            <person name="Zhu J."/>
            <person name="Weng Q."/>
            <person name="Mu J."/>
            <person name="Lu Y."/>
            <person name="Fan D."/>
            <person name="Liu Y."/>
            <person name="Guan J."/>
            <person name="Zhang Y."/>
            <person name="Yu S."/>
            <person name="Liu X."/>
            <person name="Zhang Y."/>
            <person name="Hong G."/>
            <person name="Han B."/>
            <person name="Choisne N."/>
            <person name="Demange N."/>
            <person name="Orjeda G."/>
            <person name="Samain S."/>
            <person name="Cattolico L."/>
            <person name="Pelletier E."/>
            <person name="Couloux A."/>
            <person name="Segurens B."/>
            <person name="Wincker P."/>
            <person name="D'Hont A."/>
            <person name="Scarpelli C."/>
            <person name="Weissenbach J."/>
            <person name="Salanoubat M."/>
            <person name="Quetier F."/>
            <person name="Yu Y."/>
            <person name="Kim H.R."/>
            <person name="Rambo T."/>
            <person name="Currie J."/>
            <person name="Collura K."/>
            <person name="Luo M."/>
            <person name="Yang T."/>
            <person name="Ammiraju J.S.S."/>
            <person name="Engler F."/>
            <person name="Soderlund C."/>
            <person name="Wing R.A."/>
            <person name="Palmer L.E."/>
            <person name="de la Bastide M."/>
            <person name="Spiegel L."/>
            <person name="Nascimento L."/>
            <person name="Zutavern T."/>
            <person name="O'Shaughnessy A."/>
            <person name="Dike S."/>
            <person name="Dedhia N."/>
            <person name="Preston R."/>
            <person name="Balija V."/>
            <person name="McCombie W.R."/>
            <person name="Chow T."/>
            <person name="Chen H."/>
            <person name="Chung M."/>
            <person name="Chen C."/>
            <person name="Shaw J."/>
            <person name="Wu H."/>
            <person name="Hsiao K."/>
            <person name="Chao Y."/>
            <person name="Chu M."/>
            <person name="Cheng C."/>
            <person name="Hour A."/>
            <person name="Lee P."/>
            <person name="Lin S."/>
            <person name="Lin Y."/>
            <person name="Liou J."/>
            <person name="Liu S."/>
            <person name="Hsing Y."/>
            <person name="Raghuvanshi S."/>
            <person name="Mohanty A."/>
            <person name="Bharti A.K."/>
            <person name="Gaur A."/>
            <person name="Gupta V."/>
            <person name="Kumar D."/>
            <person name="Ravi V."/>
            <person name="Vij S."/>
            <person name="Kapur A."/>
            <person name="Khurana P."/>
            <person name="Khurana P."/>
            <person name="Khurana J.P."/>
            <person name="Tyagi A.K."/>
            <person name="Gaikwad K."/>
            <person name="Singh A."/>
            <person name="Dalal V."/>
            <person name="Srivastava S."/>
            <person name="Dixit A."/>
            <person name="Pal A.K."/>
            <person name="Ghazi I.A."/>
            <person name="Yadav M."/>
            <person name="Pandit A."/>
            <person name="Bhargava A."/>
            <person name="Sureshbabu K."/>
            <person name="Batra K."/>
            <person name="Sharma T.R."/>
            <person name="Mohapatra T."/>
            <person name="Singh N.K."/>
            <person name="Messing J."/>
            <person name="Nelson A.B."/>
            <person name="Fuks G."/>
            <person name="Kavchok S."/>
            <person name="Keizer G."/>
            <person name="Linton E."/>
            <person name="Llaca V."/>
            <person name="Song R."/>
            <person name="Tanyolac B."/>
            <person name="Young S."/>
            <person name="Ho-Il K."/>
            <person name="Hahn J.H."/>
            <person name="Sangsakoo G."/>
            <person name="Vanavichit A."/>
            <person name="de Mattos Luiz.A.T."/>
            <person name="Zimmer P.D."/>
            <person name="Malone G."/>
            <person name="Dellagostin O."/>
            <person name="de Oliveira A.C."/>
            <person name="Bevan M."/>
            <person name="Bancroft I."/>
            <person name="Minx P."/>
            <person name="Cordum H."/>
            <person name="Wilson R."/>
            <person name="Cheng Z."/>
            <person name="Jin W."/>
            <person name="Jiang J."/>
            <person name="Leong S.A."/>
            <person name="Iwama H."/>
            <person name="Gojobori T."/>
            <person name="Itoh T."/>
            <person name="Niimura Y."/>
            <person name="Fujii Y."/>
            <person name="Habara T."/>
            <person name="Sakai H."/>
            <person name="Sato Y."/>
            <person name="Wilson G."/>
            <person name="Kumar K."/>
            <person name="McCouch S."/>
            <person name="Juretic N."/>
            <person name="Hoen D."/>
            <person name="Wright S."/>
            <person name="Bruskiewich R."/>
            <person name="Bureau T."/>
            <person name="Miyao A."/>
            <person name="Hirochika H."/>
            <person name="Nishikawa T."/>
            <person name="Kadowaki K."/>
            <person name="Sugiura M."/>
            <person name="Burr B."/>
            <person name="Sasaki T."/>
        </authorList>
    </citation>
    <scope>NUCLEOTIDE SEQUENCE [LARGE SCALE GENOMIC DNA]</scope>
    <source>
        <strain evidence="3">cv. Nipponbare</strain>
    </source>
</reference>
<reference evidence="2 3" key="3">
    <citation type="journal article" date="2013" name="Rice">
        <title>Improvement of the Oryza sativa Nipponbare reference genome using next generation sequence and optical map data.</title>
        <authorList>
            <person name="Kawahara Y."/>
            <person name="de la Bastide M."/>
            <person name="Hamilton J.P."/>
            <person name="Kanamori H."/>
            <person name="McCombie W.R."/>
            <person name="Ouyang S."/>
            <person name="Schwartz D.C."/>
            <person name="Tanaka T."/>
            <person name="Wu J."/>
            <person name="Zhou S."/>
            <person name="Childs K.L."/>
            <person name="Davidson R.M."/>
            <person name="Lin H."/>
            <person name="Quesada-Ocampo L."/>
            <person name="Vaillancourt B."/>
            <person name="Sakai H."/>
            <person name="Lee S.S."/>
            <person name="Kim J."/>
            <person name="Numa H."/>
            <person name="Itoh T."/>
            <person name="Buell C.R."/>
            <person name="Matsumoto T."/>
        </authorList>
    </citation>
    <scope>NUCLEOTIDE SEQUENCE [LARGE SCALE GENOMIC DNA]</scope>
    <source>
        <strain evidence="3">cv. Nipponbare</strain>
    </source>
</reference>
<evidence type="ECO:0000313" key="2">
    <source>
        <dbReference type="EMBL" id="BAS98834.1"/>
    </source>
</evidence>
<gene>
    <name evidence="2" type="ordered locus">Os06g0643750</name>
    <name evidence="2" type="ORF">OSNPB_060643750</name>
</gene>
<evidence type="ECO:0000313" key="3">
    <source>
        <dbReference type="Proteomes" id="UP000059680"/>
    </source>
</evidence>
<feature type="compositionally biased region" description="Polar residues" evidence="1">
    <location>
        <begin position="233"/>
        <end position="244"/>
    </location>
</feature>
<feature type="compositionally biased region" description="Basic residues" evidence="1">
    <location>
        <begin position="61"/>
        <end position="70"/>
    </location>
</feature>
<protein>
    <submittedName>
        <fullName evidence="2">Os06g0643750 protein</fullName>
    </submittedName>
</protein>
<dbReference type="InParanoid" id="A0A0P0WZJ9"/>